<proteinExistence type="inferred from homology"/>
<evidence type="ECO:0000256" key="1">
    <source>
        <dbReference type="ARBA" id="ARBA00009580"/>
    </source>
</evidence>
<comment type="caution">
    <text evidence="4">The sequence shown here is derived from an EMBL/GenBank/DDBJ whole genome shotgun (WGS) entry which is preliminary data.</text>
</comment>
<dbReference type="CDD" id="cd14529">
    <property type="entry name" value="TpbA-like"/>
    <property type="match status" value="1"/>
</dbReference>
<dbReference type="Pfam" id="PF22741">
    <property type="entry name" value="PTP-NADK"/>
    <property type="match status" value="1"/>
</dbReference>
<feature type="domain" description="Tyrosine specific protein phosphatases" evidence="3">
    <location>
        <begin position="117"/>
        <end position="166"/>
    </location>
</feature>
<dbReference type="InterPro" id="IPR029021">
    <property type="entry name" value="Prot-tyrosine_phosphatase-like"/>
</dbReference>
<organism evidence="4 5">
    <name type="scientific">Gemmata palustris</name>
    <dbReference type="NCBI Taxonomy" id="2822762"/>
    <lineage>
        <taxon>Bacteria</taxon>
        <taxon>Pseudomonadati</taxon>
        <taxon>Planctomycetota</taxon>
        <taxon>Planctomycetia</taxon>
        <taxon>Gemmatales</taxon>
        <taxon>Gemmataceae</taxon>
        <taxon>Gemmata</taxon>
    </lineage>
</organism>
<dbReference type="Gene3D" id="3.90.190.10">
    <property type="entry name" value="Protein tyrosine phosphatase superfamily"/>
    <property type="match status" value="1"/>
</dbReference>
<evidence type="ECO:0000259" key="3">
    <source>
        <dbReference type="PROSITE" id="PS50056"/>
    </source>
</evidence>
<gene>
    <name evidence="4" type="ORF">J8F10_00530</name>
</gene>
<dbReference type="InterPro" id="IPR000387">
    <property type="entry name" value="Tyr_Pase_dom"/>
</dbReference>
<dbReference type="EMBL" id="JAGKQQ010000001">
    <property type="protein sequence ID" value="MBP3953787.1"/>
    <property type="molecule type" value="Genomic_DNA"/>
</dbReference>
<reference evidence="4 5" key="1">
    <citation type="submission" date="2021-04" db="EMBL/GenBank/DDBJ databases">
        <authorList>
            <person name="Ivanova A."/>
        </authorList>
    </citation>
    <scope>NUCLEOTIDE SEQUENCE [LARGE SCALE GENOMIC DNA]</scope>
    <source>
        <strain evidence="4 5">G18</strain>
    </source>
</reference>
<keyword evidence="5" id="KW-1185">Reference proteome</keyword>
<dbReference type="InterPro" id="IPR016130">
    <property type="entry name" value="Tyr_Pase_AS"/>
</dbReference>
<evidence type="ECO:0000313" key="5">
    <source>
        <dbReference type="Proteomes" id="UP000676565"/>
    </source>
</evidence>
<dbReference type="RefSeq" id="WP_210651565.1">
    <property type="nucleotide sequence ID" value="NZ_JAGKQQ010000001.1"/>
</dbReference>
<dbReference type="Proteomes" id="UP000676565">
    <property type="component" value="Unassembled WGS sequence"/>
</dbReference>
<dbReference type="PANTHER" id="PTHR31126:SF1">
    <property type="entry name" value="TYROSINE SPECIFIC PROTEIN PHOSPHATASES DOMAIN-CONTAINING PROTEIN"/>
    <property type="match status" value="1"/>
</dbReference>
<evidence type="ECO:0000313" key="4">
    <source>
        <dbReference type="EMBL" id="MBP3953787.1"/>
    </source>
</evidence>
<feature type="domain" description="Tyrosine-protein phosphatase" evidence="2">
    <location>
        <begin position="1"/>
        <end position="148"/>
    </location>
</feature>
<sequence>MPSRWQFVLATVVIAIVGAAPLVYSAHQNTHMRNLRVVEDGVLYRCGQLTPKGMDRVLRDYNIKTVVTLRTSRTTALPPDSWEEDVCAARGLNHVRIVPRVWGADESGEIPAEQAVQEFLAVMDKKENHPVLVHCFAGIHRTGTMCAIFRMEYHGWSSERAMSEMQLYGFAPEDMHQHIAGYLREYKPRPKPLGK</sequence>
<name>A0ABS5BJY2_9BACT</name>
<evidence type="ECO:0000259" key="2">
    <source>
        <dbReference type="PROSITE" id="PS50055"/>
    </source>
</evidence>
<dbReference type="InterPro" id="IPR055214">
    <property type="entry name" value="PTP-NADK"/>
</dbReference>
<dbReference type="PROSITE" id="PS00383">
    <property type="entry name" value="TYR_PHOSPHATASE_1"/>
    <property type="match status" value="1"/>
</dbReference>
<dbReference type="InterPro" id="IPR000242">
    <property type="entry name" value="PTP_cat"/>
</dbReference>
<dbReference type="PANTHER" id="PTHR31126">
    <property type="entry name" value="TYROSINE-PROTEIN PHOSPHATASE"/>
    <property type="match status" value="1"/>
</dbReference>
<dbReference type="PROSITE" id="PS50056">
    <property type="entry name" value="TYR_PHOSPHATASE_2"/>
    <property type="match status" value="1"/>
</dbReference>
<comment type="similarity">
    <text evidence="1">Belongs to the protein-tyrosine phosphatase family.</text>
</comment>
<dbReference type="PROSITE" id="PS50055">
    <property type="entry name" value="TYR_PHOSPHATASE_PTP"/>
    <property type="match status" value="1"/>
</dbReference>
<dbReference type="SUPFAM" id="SSF52799">
    <property type="entry name" value="(Phosphotyrosine protein) phosphatases II"/>
    <property type="match status" value="1"/>
</dbReference>
<accession>A0ABS5BJY2</accession>
<protein>
    <submittedName>
        <fullName evidence="4">Dual specificity protein phosphatase family protein</fullName>
    </submittedName>
</protein>